<dbReference type="RefSeq" id="XP_001220324.1">
    <property type="nucleotide sequence ID" value="XM_001220323.1"/>
</dbReference>
<keyword evidence="2" id="KW-1185">Reference proteome</keyword>
<dbReference type="AlphaFoldDB" id="Q2HFA1"/>
<dbReference type="OMA" id="EHIMTTH"/>
<dbReference type="VEuPathDB" id="FungiDB:CHGG_01103"/>
<proteinExistence type="predicted"/>
<protein>
    <submittedName>
        <fullName evidence="1">Uncharacterized protein</fullName>
    </submittedName>
</protein>
<evidence type="ECO:0000313" key="2">
    <source>
        <dbReference type="Proteomes" id="UP000001056"/>
    </source>
</evidence>
<dbReference type="EMBL" id="CH408029">
    <property type="protein sequence ID" value="EAQ92868.1"/>
    <property type="molecule type" value="Genomic_DNA"/>
</dbReference>
<dbReference type="OrthoDB" id="6359816at2759"/>
<dbReference type="eggNOG" id="ENOG502RJAM">
    <property type="taxonomic scope" value="Eukaryota"/>
</dbReference>
<accession>Q2HFA1</accession>
<organism evidence="1 2">
    <name type="scientific">Chaetomium globosum (strain ATCC 6205 / CBS 148.51 / DSM 1962 / NBRC 6347 / NRRL 1970)</name>
    <name type="common">Soil fungus</name>
    <dbReference type="NCBI Taxonomy" id="306901"/>
    <lineage>
        <taxon>Eukaryota</taxon>
        <taxon>Fungi</taxon>
        <taxon>Dikarya</taxon>
        <taxon>Ascomycota</taxon>
        <taxon>Pezizomycotina</taxon>
        <taxon>Sordariomycetes</taxon>
        <taxon>Sordariomycetidae</taxon>
        <taxon>Sordariales</taxon>
        <taxon>Chaetomiaceae</taxon>
        <taxon>Chaetomium</taxon>
    </lineage>
</organism>
<sequence>MSRDACLSEKAETILWSTDVWAGDPDGDITLSFEDEAWRVKKDIVTAHFPWIIPAMARAEPIYFLAERFRLGSLKLGMAACVEELSRHVVAVAGHHCAHCRFSRGEVDWEEKQHLASFLDAVLIVESQPWSAKMVKAMYDAGDRMKARLLRLPAFRLFVEEFPEGMGFAQAIGAYRF</sequence>
<name>Q2HFA1_CHAGB</name>
<evidence type="ECO:0000313" key="1">
    <source>
        <dbReference type="EMBL" id="EAQ92868.1"/>
    </source>
</evidence>
<gene>
    <name evidence="1" type="ORF">CHGG_01103</name>
</gene>
<dbReference type="GeneID" id="4386640"/>
<dbReference type="InParanoid" id="Q2HFA1"/>
<dbReference type="HOGENOM" id="CLU_1517697_0_0_1"/>
<reference evidence="2" key="1">
    <citation type="journal article" date="2015" name="Genome Announc.">
        <title>Draft genome sequence of the cellulolytic fungus Chaetomium globosum.</title>
        <authorList>
            <person name="Cuomo C.A."/>
            <person name="Untereiner W.A."/>
            <person name="Ma L.-J."/>
            <person name="Grabherr M."/>
            <person name="Birren B.W."/>
        </authorList>
    </citation>
    <scope>NUCLEOTIDE SEQUENCE [LARGE SCALE GENOMIC DNA]</scope>
    <source>
        <strain evidence="2">ATCC 6205 / CBS 148.51 / DSM 1962 / NBRC 6347 / NRRL 1970</strain>
    </source>
</reference>
<dbReference type="Proteomes" id="UP000001056">
    <property type="component" value="Unassembled WGS sequence"/>
</dbReference>